<proteinExistence type="predicted"/>
<name>A0A3P7I915_STRVU</name>
<organism evidence="1 2">
    <name type="scientific">Strongylus vulgaris</name>
    <name type="common">Blood worm</name>
    <dbReference type="NCBI Taxonomy" id="40348"/>
    <lineage>
        <taxon>Eukaryota</taxon>
        <taxon>Metazoa</taxon>
        <taxon>Ecdysozoa</taxon>
        <taxon>Nematoda</taxon>
        <taxon>Chromadorea</taxon>
        <taxon>Rhabditida</taxon>
        <taxon>Rhabditina</taxon>
        <taxon>Rhabditomorpha</taxon>
        <taxon>Strongyloidea</taxon>
        <taxon>Strongylidae</taxon>
        <taxon>Strongylus</taxon>
    </lineage>
</organism>
<reference evidence="1 2" key="1">
    <citation type="submission" date="2018-11" db="EMBL/GenBank/DDBJ databases">
        <authorList>
            <consortium name="Pathogen Informatics"/>
        </authorList>
    </citation>
    <scope>NUCLEOTIDE SEQUENCE [LARGE SCALE GENOMIC DNA]</scope>
</reference>
<protein>
    <submittedName>
        <fullName evidence="1">Uncharacterized protein</fullName>
    </submittedName>
</protein>
<accession>A0A3P7I915</accession>
<sequence length="77" mass="9153">MRNEMPKEGEHRIRRFGTGQEIGSFCSYPPLILLSIFMEKEQRRWTWRLTVRLMRRSTIFSQPVVLTGRLSGTILQQ</sequence>
<dbReference type="AlphaFoldDB" id="A0A3P7I915"/>
<keyword evidence="2" id="KW-1185">Reference proteome</keyword>
<dbReference type="EMBL" id="UYYB01011747">
    <property type="protein sequence ID" value="VDM69300.1"/>
    <property type="molecule type" value="Genomic_DNA"/>
</dbReference>
<dbReference type="Proteomes" id="UP000270094">
    <property type="component" value="Unassembled WGS sequence"/>
</dbReference>
<evidence type="ECO:0000313" key="1">
    <source>
        <dbReference type="EMBL" id="VDM69300.1"/>
    </source>
</evidence>
<gene>
    <name evidence="1" type="ORF">SVUK_LOCUS4298</name>
</gene>
<evidence type="ECO:0000313" key="2">
    <source>
        <dbReference type="Proteomes" id="UP000270094"/>
    </source>
</evidence>